<name>A0ABX8DF17_9GAMM</name>
<dbReference type="SUPFAM" id="SSF51735">
    <property type="entry name" value="NAD(P)-binding Rossmann-fold domains"/>
    <property type="match status" value="1"/>
</dbReference>
<gene>
    <name evidence="2" type="ORF">KHX94_00335</name>
</gene>
<dbReference type="EMBL" id="CP074572">
    <property type="protein sequence ID" value="QVK23318.1"/>
    <property type="molecule type" value="Genomic_DNA"/>
</dbReference>
<sequence length="277" mass="29162">MKHIAVFGCGWFGWPLAKALQQAGFAVTGSKTTAEGAATLTATGIRGVVLALQAKVPLPSQLLEECDALVVNIPPGLRRGDNDYLGKLAQLVALVKESAVQRLVFVSSTSAYQQQQGLLTETDLLPATEGGSAVLQQAEQMFQQLASPQRTVTIVRFAGLVGPGRHPGRFMAGRTGLTGASQAVNLVHLADCIAAVMTILEAPTPAAVYNLCAPLVADKQTFYGLAAQQLGLALPQFVEEPATAGKRIDGSFICRDLGFSYRYTDANSLLQACSSSI</sequence>
<dbReference type="Gene3D" id="3.40.50.720">
    <property type="entry name" value="NAD(P)-binding Rossmann-like Domain"/>
    <property type="match status" value="1"/>
</dbReference>
<dbReference type="PANTHER" id="PTHR48079">
    <property type="entry name" value="PROTEIN YEEZ"/>
    <property type="match status" value="1"/>
</dbReference>
<dbReference type="RefSeq" id="WP_213681949.1">
    <property type="nucleotide sequence ID" value="NZ_CP074572.1"/>
</dbReference>
<dbReference type="InterPro" id="IPR051783">
    <property type="entry name" value="NAD(P)-dependent_oxidoreduct"/>
</dbReference>
<organism evidence="2 3">
    <name type="scientific">Shewanella dokdonensis</name>
    <dbReference type="NCBI Taxonomy" id="712036"/>
    <lineage>
        <taxon>Bacteria</taxon>
        <taxon>Pseudomonadati</taxon>
        <taxon>Pseudomonadota</taxon>
        <taxon>Gammaproteobacteria</taxon>
        <taxon>Alteromonadales</taxon>
        <taxon>Shewanellaceae</taxon>
        <taxon>Shewanella</taxon>
    </lineage>
</organism>
<accession>A0ABX8DF17</accession>
<reference evidence="2 3" key="1">
    <citation type="journal article" date="2012" name="Int. J. Syst. Evol. Microbiol.">
        <title>Shewanella dokdonensis sp. nov., isolated from seawater.</title>
        <authorList>
            <person name="Sung H.R."/>
            <person name="Yoon J.H."/>
            <person name="Ghim S.Y."/>
        </authorList>
    </citation>
    <scope>NUCLEOTIDE SEQUENCE [LARGE SCALE GENOMIC DNA]</scope>
    <source>
        <strain evidence="2 3">DSM 23626</strain>
    </source>
</reference>
<dbReference type="PANTHER" id="PTHR48079:SF6">
    <property type="entry name" value="NAD(P)-BINDING DOMAIN-CONTAINING PROTEIN-RELATED"/>
    <property type="match status" value="1"/>
</dbReference>
<proteinExistence type="predicted"/>
<dbReference type="CDD" id="cd05266">
    <property type="entry name" value="SDR_a4"/>
    <property type="match status" value="1"/>
</dbReference>
<keyword evidence="3" id="KW-1185">Reference proteome</keyword>
<protein>
    <submittedName>
        <fullName evidence="2">SDR family oxidoreductase</fullName>
    </submittedName>
</protein>
<dbReference type="InterPro" id="IPR036291">
    <property type="entry name" value="NAD(P)-bd_dom_sf"/>
</dbReference>
<dbReference type="InterPro" id="IPR016040">
    <property type="entry name" value="NAD(P)-bd_dom"/>
</dbReference>
<evidence type="ECO:0000313" key="2">
    <source>
        <dbReference type="EMBL" id="QVK23318.1"/>
    </source>
</evidence>
<dbReference type="Proteomes" id="UP000676428">
    <property type="component" value="Chromosome"/>
</dbReference>
<feature type="domain" description="NAD(P)-binding" evidence="1">
    <location>
        <begin position="17"/>
        <end position="197"/>
    </location>
</feature>
<evidence type="ECO:0000313" key="3">
    <source>
        <dbReference type="Proteomes" id="UP000676428"/>
    </source>
</evidence>
<evidence type="ECO:0000259" key="1">
    <source>
        <dbReference type="Pfam" id="PF13460"/>
    </source>
</evidence>
<dbReference type="Pfam" id="PF13460">
    <property type="entry name" value="NAD_binding_10"/>
    <property type="match status" value="1"/>
</dbReference>